<dbReference type="PROSITE" id="PS51352">
    <property type="entry name" value="THIOREDOXIN_2"/>
    <property type="match status" value="1"/>
</dbReference>
<feature type="domain" description="Thioredoxin" evidence="2">
    <location>
        <begin position="1"/>
        <end position="91"/>
    </location>
</feature>
<dbReference type="Gene3D" id="3.40.30.10">
    <property type="entry name" value="Glutaredoxin"/>
    <property type="match status" value="1"/>
</dbReference>
<dbReference type="SUPFAM" id="SSF52833">
    <property type="entry name" value="Thioredoxin-like"/>
    <property type="match status" value="1"/>
</dbReference>
<dbReference type="AlphaFoldDB" id="A0A6C0J5E8"/>
<dbReference type="Pfam" id="PF00085">
    <property type="entry name" value="Thioredoxin"/>
    <property type="match status" value="1"/>
</dbReference>
<sequence>MSGVVAYHFWSPTCQPCKVIKPAIEDLKEEFPTVEFISVNTHDDTNDLQRKLGVQVVPTIVIRKKDVEIGRHSGTAMILYYTLIKKALAAA</sequence>
<proteinExistence type="predicted"/>
<dbReference type="InterPro" id="IPR013766">
    <property type="entry name" value="Thioredoxin_domain"/>
</dbReference>
<reference evidence="3" key="1">
    <citation type="journal article" date="2020" name="Nature">
        <title>Giant virus diversity and host interactions through global metagenomics.</title>
        <authorList>
            <person name="Schulz F."/>
            <person name="Roux S."/>
            <person name="Paez-Espino D."/>
            <person name="Jungbluth S."/>
            <person name="Walsh D.A."/>
            <person name="Denef V.J."/>
            <person name="McMahon K.D."/>
            <person name="Konstantinidis K.T."/>
            <person name="Eloe-Fadrosh E.A."/>
            <person name="Kyrpides N.C."/>
            <person name="Woyke T."/>
        </authorList>
    </citation>
    <scope>NUCLEOTIDE SEQUENCE</scope>
    <source>
        <strain evidence="3">GVMAG-M-3300025778-1</strain>
    </source>
</reference>
<accession>A0A6C0J5E8</accession>
<organism evidence="3">
    <name type="scientific">viral metagenome</name>
    <dbReference type="NCBI Taxonomy" id="1070528"/>
    <lineage>
        <taxon>unclassified sequences</taxon>
        <taxon>metagenomes</taxon>
        <taxon>organismal metagenomes</taxon>
    </lineage>
</organism>
<protein>
    <recommendedName>
        <fullName evidence="2">Thioredoxin domain-containing protein</fullName>
    </recommendedName>
</protein>
<dbReference type="EMBL" id="MN740318">
    <property type="protein sequence ID" value="QHT99846.1"/>
    <property type="molecule type" value="Genomic_DNA"/>
</dbReference>
<evidence type="ECO:0000259" key="2">
    <source>
        <dbReference type="PROSITE" id="PS51352"/>
    </source>
</evidence>
<dbReference type="PROSITE" id="PS51354">
    <property type="entry name" value="GLUTAREDOXIN_2"/>
    <property type="match status" value="1"/>
</dbReference>
<dbReference type="CDD" id="cd02947">
    <property type="entry name" value="TRX_family"/>
    <property type="match status" value="1"/>
</dbReference>
<keyword evidence="1" id="KW-1015">Disulfide bond</keyword>
<name>A0A6C0J5E8_9ZZZZ</name>
<dbReference type="InterPro" id="IPR036249">
    <property type="entry name" value="Thioredoxin-like_sf"/>
</dbReference>
<evidence type="ECO:0000256" key="1">
    <source>
        <dbReference type="ARBA" id="ARBA00023157"/>
    </source>
</evidence>
<evidence type="ECO:0000313" key="3">
    <source>
        <dbReference type="EMBL" id="QHT99846.1"/>
    </source>
</evidence>
<dbReference type="PANTHER" id="PTHR46115">
    <property type="entry name" value="THIOREDOXIN-LIKE PROTEIN 1"/>
    <property type="match status" value="1"/>
</dbReference>